<name>A0AAE1B598_9GAST</name>
<keyword evidence="5" id="KW-1185">Reference proteome</keyword>
<organism evidence="4 5">
    <name type="scientific">Elysia crispata</name>
    <name type="common">lettuce slug</name>
    <dbReference type="NCBI Taxonomy" id="231223"/>
    <lineage>
        <taxon>Eukaryota</taxon>
        <taxon>Metazoa</taxon>
        <taxon>Spiralia</taxon>
        <taxon>Lophotrochozoa</taxon>
        <taxon>Mollusca</taxon>
        <taxon>Gastropoda</taxon>
        <taxon>Heterobranchia</taxon>
        <taxon>Euthyneura</taxon>
        <taxon>Panpulmonata</taxon>
        <taxon>Sacoglossa</taxon>
        <taxon>Placobranchoidea</taxon>
        <taxon>Plakobranchidae</taxon>
        <taxon>Elysia</taxon>
    </lineage>
</organism>
<evidence type="ECO:0000256" key="3">
    <source>
        <dbReference type="ARBA" id="ARBA00023002"/>
    </source>
</evidence>
<dbReference type="GO" id="GO:0001516">
    <property type="term" value="P:prostaglandin biosynthetic process"/>
    <property type="evidence" value="ECO:0007669"/>
    <property type="project" value="TreeGrafter"/>
</dbReference>
<evidence type="ECO:0000313" key="4">
    <source>
        <dbReference type="EMBL" id="KAK3799773.1"/>
    </source>
</evidence>
<dbReference type="EMBL" id="JAWDGP010000540">
    <property type="protein sequence ID" value="KAK3799773.1"/>
    <property type="molecule type" value="Genomic_DNA"/>
</dbReference>
<reference evidence="4" key="1">
    <citation type="journal article" date="2023" name="G3 (Bethesda)">
        <title>A reference genome for the long-term kleptoplast-retaining sea slug Elysia crispata morphotype clarki.</title>
        <authorList>
            <person name="Eastman K.E."/>
            <person name="Pendleton A.L."/>
            <person name="Shaikh M.A."/>
            <person name="Suttiyut T."/>
            <person name="Ogas R."/>
            <person name="Tomko P."/>
            <person name="Gavelis G."/>
            <person name="Widhalm J.R."/>
            <person name="Wisecaver J.H."/>
        </authorList>
    </citation>
    <scope>NUCLEOTIDE SEQUENCE</scope>
    <source>
        <strain evidence="4">ECLA1</strain>
    </source>
</reference>
<keyword evidence="3" id="KW-0560">Oxidoreductase</keyword>
<dbReference type="GO" id="GO:0047017">
    <property type="term" value="F:prostaglandin F synthase activity"/>
    <property type="evidence" value="ECO:0007669"/>
    <property type="project" value="TreeGrafter"/>
</dbReference>
<evidence type="ECO:0000313" key="5">
    <source>
        <dbReference type="Proteomes" id="UP001283361"/>
    </source>
</evidence>
<accession>A0AAE1B598</accession>
<evidence type="ECO:0000256" key="2">
    <source>
        <dbReference type="ARBA" id="ARBA00022490"/>
    </source>
</evidence>
<gene>
    <name evidence="4" type="ORF">RRG08_025387</name>
</gene>
<dbReference type="GO" id="GO:0005737">
    <property type="term" value="C:cytoplasm"/>
    <property type="evidence" value="ECO:0007669"/>
    <property type="project" value="UniProtKB-SubCell"/>
</dbReference>
<keyword evidence="2" id="KW-0963">Cytoplasm</keyword>
<proteinExistence type="predicted"/>
<sequence>MLGPKDSRSKISKSKPMHLGSDDSLLQWLTILLHLCLKPVFYVLFTTLDTLDFFIGDSDTFSTTMDPSKIAKNQVKKVSSGEMVTIESFWQNSPVVLQISQLKPRLDENKVRFVAVGLEELGVEDFVKGEFFTGELYIDLKKECYKKMGFRRLNVFTIFPSLFGKKTRQTLSESKEQGIDGNFAGDGWQNGGALVVDKGGKALLKFKQESPGEHVDPNDVLKALGIEGTVDIKQPEGATAECNEDACALPTKKPVQPECTDDVCAMPKKKPVPECTDDACALPPKP</sequence>
<dbReference type="AlphaFoldDB" id="A0AAE1B598"/>
<dbReference type="Pfam" id="PF13911">
    <property type="entry name" value="AhpC-TSA_2"/>
    <property type="match status" value="1"/>
</dbReference>
<comment type="subcellular location">
    <subcellularLocation>
        <location evidence="1">Cytoplasm</location>
    </subcellularLocation>
</comment>
<comment type="caution">
    <text evidence="4">The sequence shown here is derived from an EMBL/GenBank/DDBJ whole genome shotgun (WGS) entry which is preliminary data.</text>
</comment>
<dbReference type="InterPro" id="IPR032801">
    <property type="entry name" value="PXL2A/B/C"/>
</dbReference>
<dbReference type="PANTHER" id="PTHR28630">
    <property type="match status" value="1"/>
</dbReference>
<evidence type="ECO:0000256" key="1">
    <source>
        <dbReference type="ARBA" id="ARBA00004496"/>
    </source>
</evidence>
<protein>
    <submittedName>
        <fullName evidence="4">Uncharacterized protein</fullName>
    </submittedName>
</protein>
<dbReference type="Proteomes" id="UP001283361">
    <property type="component" value="Unassembled WGS sequence"/>
</dbReference>
<dbReference type="PANTHER" id="PTHR28630:SF29">
    <property type="entry name" value="PROSTAMIDE_PROSTAGLANDIN F SYNTHASE"/>
    <property type="match status" value="1"/>
</dbReference>